<dbReference type="GO" id="GO:0004519">
    <property type="term" value="F:endonuclease activity"/>
    <property type="evidence" value="ECO:0007669"/>
    <property type="project" value="UniProtKB-KW"/>
</dbReference>
<evidence type="ECO:0000259" key="4">
    <source>
        <dbReference type="Pfam" id="PF01420"/>
    </source>
</evidence>
<keyword evidence="3" id="KW-0238">DNA-binding</keyword>
<evidence type="ECO:0000256" key="3">
    <source>
        <dbReference type="ARBA" id="ARBA00023125"/>
    </source>
</evidence>
<feature type="domain" description="Type I restriction modification DNA specificity" evidence="4">
    <location>
        <begin position="218"/>
        <end position="377"/>
    </location>
</feature>
<gene>
    <name evidence="5" type="ORF">ACFS29_03980</name>
</gene>
<dbReference type="InterPro" id="IPR044946">
    <property type="entry name" value="Restrct_endonuc_typeI_TRD_sf"/>
</dbReference>
<dbReference type="Pfam" id="PF01420">
    <property type="entry name" value="Methylase_S"/>
    <property type="match status" value="2"/>
</dbReference>
<dbReference type="EC" id="3.1.21.-" evidence="5"/>
<reference evidence="6" key="1">
    <citation type="journal article" date="2019" name="Int. J. Syst. Evol. Microbiol.">
        <title>The Global Catalogue of Microorganisms (GCM) 10K type strain sequencing project: providing services to taxonomists for standard genome sequencing and annotation.</title>
        <authorList>
            <consortium name="The Broad Institute Genomics Platform"/>
            <consortium name="The Broad Institute Genome Sequencing Center for Infectious Disease"/>
            <person name="Wu L."/>
            <person name="Ma J."/>
        </authorList>
    </citation>
    <scope>NUCLEOTIDE SEQUENCE [LARGE SCALE GENOMIC DNA]</scope>
    <source>
        <strain evidence="6">KCTC 32514</strain>
    </source>
</reference>
<dbReference type="PANTHER" id="PTHR30408:SF13">
    <property type="entry name" value="TYPE I RESTRICTION ENZYME HINDI SPECIFICITY SUBUNIT"/>
    <property type="match status" value="1"/>
</dbReference>
<dbReference type="PANTHER" id="PTHR30408">
    <property type="entry name" value="TYPE-1 RESTRICTION ENZYME ECOKI SPECIFICITY PROTEIN"/>
    <property type="match status" value="1"/>
</dbReference>
<comment type="caution">
    <text evidence="5">The sequence shown here is derived from an EMBL/GenBank/DDBJ whole genome shotgun (WGS) entry which is preliminary data.</text>
</comment>
<proteinExistence type="inferred from homology"/>
<protein>
    <submittedName>
        <fullName evidence="5">Restriction endonuclease subunit S</fullName>
        <ecNumber evidence="5">3.1.21.-</ecNumber>
    </submittedName>
</protein>
<dbReference type="SUPFAM" id="SSF116734">
    <property type="entry name" value="DNA methylase specificity domain"/>
    <property type="match status" value="2"/>
</dbReference>
<dbReference type="Proteomes" id="UP001597548">
    <property type="component" value="Unassembled WGS sequence"/>
</dbReference>
<dbReference type="GO" id="GO:0016787">
    <property type="term" value="F:hydrolase activity"/>
    <property type="evidence" value="ECO:0007669"/>
    <property type="project" value="UniProtKB-KW"/>
</dbReference>
<keyword evidence="5" id="KW-0540">Nuclease</keyword>
<dbReference type="Gene3D" id="3.90.220.20">
    <property type="entry name" value="DNA methylase specificity domains"/>
    <property type="match status" value="2"/>
</dbReference>
<evidence type="ECO:0000313" key="6">
    <source>
        <dbReference type="Proteomes" id="UP001597548"/>
    </source>
</evidence>
<sequence>MNKLLLKDCCGFQEGYVNPTQKNRDFFDGPIKWLRASDLNDGIVNDTEKTLSQLGFDSAGKSSFLFKPHTIAISKSGTIGKLGILNDYMCGNRAVINIDVKDSIADLKYVFYTLKYKKNEILGKAGGSIQKNLYISALETISLNHLELSTQKQIAKVLSDLDAKIEVNNNINQELEAMAKTLYDYWFVQFDFPDANGKPYKSSGGKMVFNEALKREIPEGWEVDNLLSIADFQNGLACQKYRPINEDFLRVIKIKDMKEGFSEKTEKVRPDVPDKIKIFNGDILFSWSASLEVIQWSGGNGALNQHIFKVTSEKYPKSYYYFELLNYLQHFKMQAELRKTTMGHITQEHLKQSRITIPSIDLINKLDEIINPILNKQVKLNEENQKLSELRDWLLPMLMNGQVTVGEEGEKYKTKK</sequence>
<keyword evidence="5" id="KW-0378">Hydrolase</keyword>
<evidence type="ECO:0000256" key="1">
    <source>
        <dbReference type="ARBA" id="ARBA00010923"/>
    </source>
</evidence>
<dbReference type="InterPro" id="IPR052021">
    <property type="entry name" value="Type-I_RS_S_subunit"/>
</dbReference>
<keyword evidence="2" id="KW-0680">Restriction system</keyword>
<dbReference type="EMBL" id="JBHUOS010000001">
    <property type="protein sequence ID" value="MFD2914785.1"/>
    <property type="molecule type" value="Genomic_DNA"/>
</dbReference>
<accession>A0ABW5ZQS7</accession>
<evidence type="ECO:0000313" key="5">
    <source>
        <dbReference type="EMBL" id="MFD2914785.1"/>
    </source>
</evidence>
<keyword evidence="5" id="KW-0255">Endonuclease</keyword>
<feature type="domain" description="Type I restriction modification DNA specificity" evidence="4">
    <location>
        <begin position="21"/>
        <end position="177"/>
    </location>
</feature>
<keyword evidence="6" id="KW-1185">Reference proteome</keyword>
<name>A0ABW5ZQS7_9FLAO</name>
<organism evidence="5 6">
    <name type="scientific">Psychroserpens luteus</name>
    <dbReference type="NCBI Taxonomy" id="1434066"/>
    <lineage>
        <taxon>Bacteria</taxon>
        <taxon>Pseudomonadati</taxon>
        <taxon>Bacteroidota</taxon>
        <taxon>Flavobacteriia</taxon>
        <taxon>Flavobacteriales</taxon>
        <taxon>Flavobacteriaceae</taxon>
        <taxon>Psychroserpens</taxon>
    </lineage>
</organism>
<evidence type="ECO:0000256" key="2">
    <source>
        <dbReference type="ARBA" id="ARBA00022747"/>
    </source>
</evidence>
<dbReference type="InterPro" id="IPR000055">
    <property type="entry name" value="Restrct_endonuc_typeI_TRD"/>
</dbReference>
<dbReference type="RefSeq" id="WP_194507542.1">
    <property type="nucleotide sequence ID" value="NZ_JADILU010000003.1"/>
</dbReference>
<comment type="similarity">
    <text evidence="1">Belongs to the type-I restriction system S methylase family.</text>
</comment>
<dbReference type="Gene3D" id="1.10.287.1120">
    <property type="entry name" value="Bipartite methylase S protein"/>
    <property type="match status" value="1"/>
</dbReference>